<dbReference type="GO" id="GO:0005096">
    <property type="term" value="F:GTPase activator activity"/>
    <property type="evidence" value="ECO:0007669"/>
    <property type="project" value="UniProtKB-KW"/>
</dbReference>
<evidence type="ECO:0000256" key="16">
    <source>
        <dbReference type="PROSITE-ProRule" id="PRU00288"/>
    </source>
</evidence>
<evidence type="ECO:0000256" key="14">
    <source>
        <dbReference type="ARBA" id="ARBA00037105"/>
    </source>
</evidence>
<dbReference type="PROSITE" id="PS50115">
    <property type="entry name" value="ARFGAP"/>
    <property type="match status" value="1"/>
</dbReference>
<accession>A0A3Q4GMZ8</accession>
<evidence type="ECO:0000256" key="11">
    <source>
        <dbReference type="ARBA" id="ARBA00022927"/>
    </source>
</evidence>
<evidence type="ECO:0000256" key="9">
    <source>
        <dbReference type="ARBA" id="ARBA00022833"/>
    </source>
</evidence>
<evidence type="ECO:0000256" key="12">
    <source>
        <dbReference type="ARBA" id="ARBA00023034"/>
    </source>
</evidence>
<keyword evidence="10" id="KW-0931">ER-Golgi transport</keyword>
<dbReference type="PANTHER" id="PTHR45686">
    <property type="entry name" value="ADP-RIBOSYLATION FACTOR GTPASE ACTIVATING PROTEIN 3, ISOFORM H-RELATED"/>
    <property type="match status" value="1"/>
</dbReference>
<evidence type="ECO:0000256" key="10">
    <source>
        <dbReference type="ARBA" id="ARBA00022892"/>
    </source>
</evidence>
<dbReference type="GO" id="GO:0015031">
    <property type="term" value="P:protein transport"/>
    <property type="evidence" value="ECO:0007669"/>
    <property type="project" value="UniProtKB-KW"/>
</dbReference>
<dbReference type="Proteomes" id="UP000261580">
    <property type="component" value="Unassembled WGS sequence"/>
</dbReference>
<evidence type="ECO:0000256" key="8">
    <source>
        <dbReference type="ARBA" id="ARBA00022771"/>
    </source>
</evidence>
<sequence>MAEPSKQDISAIFKRLRSIPTNKVCFDCAAKNPSWASITYGVFLCIDCSGTHRSLGVHLSFIRSTELDFNWSWFQLRCMQVGGNASAVSKISAHYYQVKTPAVCDTSVILPVCFPVSYLTSRCQIAFFSQHGCTANAANAKYNCRAAQLYREKIKTLATQATRRHGTEVTLTGWVTV</sequence>
<evidence type="ECO:0000256" key="15">
    <source>
        <dbReference type="ARBA" id="ARBA00039243"/>
    </source>
</evidence>
<dbReference type="SUPFAM" id="SSF57863">
    <property type="entry name" value="ArfGap/RecO-like zinc finger"/>
    <property type="match status" value="1"/>
</dbReference>
<protein>
    <recommendedName>
        <fullName evidence="15">ADP-ribosylation factor GTPase-activating protein 3</fullName>
    </recommendedName>
</protein>
<proteinExistence type="predicted"/>
<keyword evidence="9" id="KW-0862">Zinc</keyword>
<keyword evidence="7" id="KW-0479">Metal-binding</keyword>
<reference evidence="18" key="2">
    <citation type="submission" date="2025-09" db="UniProtKB">
        <authorList>
            <consortium name="Ensembl"/>
        </authorList>
    </citation>
    <scope>IDENTIFICATION</scope>
</reference>
<dbReference type="Ensembl" id="ENSNBRT00000011287.1">
    <property type="protein sequence ID" value="ENSNBRP00000010980.1"/>
    <property type="gene ID" value="ENSNBRG00000008564.1"/>
</dbReference>
<dbReference type="InterPro" id="IPR037278">
    <property type="entry name" value="ARFGAP/RecO"/>
</dbReference>
<evidence type="ECO:0000256" key="13">
    <source>
        <dbReference type="ARBA" id="ARBA00023136"/>
    </source>
</evidence>
<comment type="subcellular location">
    <subcellularLocation>
        <location evidence="2">Cytoplasm</location>
    </subcellularLocation>
    <subcellularLocation>
        <location evidence="1">Golgi apparatus membrane</location>
        <topology evidence="1">Peripheral membrane protein</topology>
        <orientation evidence="1">Cytoplasmic side</orientation>
    </subcellularLocation>
</comment>
<dbReference type="InterPro" id="IPR038508">
    <property type="entry name" value="ArfGAP_dom_sf"/>
</dbReference>
<evidence type="ECO:0000313" key="18">
    <source>
        <dbReference type="Ensembl" id="ENSNBRP00000010980.1"/>
    </source>
</evidence>
<dbReference type="Gene3D" id="1.10.220.150">
    <property type="entry name" value="Arf GTPase activating protein"/>
    <property type="match status" value="1"/>
</dbReference>
<keyword evidence="4" id="KW-0343">GTPase activation</keyword>
<name>A0A3Q4GMZ8_NEOBR</name>
<dbReference type="GO" id="GO:0008270">
    <property type="term" value="F:zinc ion binding"/>
    <property type="evidence" value="ECO:0007669"/>
    <property type="project" value="UniProtKB-KW"/>
</dbReference>
<keyword evidence="12" id="KW-0333">Golgi apparatus</keyword>
<keyword evidence="8 16" id="KW-0863">Zinc-finger</keyword>
<dbReference type="SMART" id="SM00105">
    <property type="entry name" value="ArfGap"/>
    <property type="match status" value="1"/>
</dbReference>
<evidence type="ECO:0000256" key="3">
    <source>
        <dbReference type="ARBA" id="ARBA00022448"/>
    </source>
</evidence>
<dbReference type="PANTHER" id="PTHR45686:SF1">
    <property type="entry name" value="ADP-RIBOSYLATION FACTOR GTPASE-ACTIVATING PROTEIN 3"/>
    <property type="match status" value="1"/>
</dbReference>
<keyword evidence="5" id="KW-0963">Cytoplasm</keyword>
<dbReference type="GeneTree" id="ENSGT00940000158466"/>
<dbReference type="GO" id="GO:0048205">
    <property type="term" value="P:COPI coating of Golgi vesicle"/>
    <property type="evidence" value="ECO:0007669"/>
    <property type="project" value="TreeGrafter"/>
</dbReference>
<evidence type="ECO:0000256" key="1">
    <source>
        <dbReference type="ARBA" id="ARBA00004255"/>
    </source>
</evidence>
<evidence type="ECO:0000256" key="7">
    <source>
        <dbReference type="ARBA" id="ARBA00022723"/>
    </source>
</evidence>
<dbReference type="Bgee" id="ENSNBRG00000008564">
    <property type="expression patterns" value="Expressed in blood and 9 other cell types or tissues"/>
</dbReference>
<feature type="domain" description="Arf-GAP" evidence="17">
    <location>
        <begin position="10"/>
        <end position="87"/>
    </location>
</feature>
<keyword evidence="3" id="KW-0813">Transport</keyword>
<evidence type="ECO:0000256" key="4">
    <source>
        <dbReference type="ARBA" id="ARBA00022468"/>
    </source>
</evidence>
<keyword evidence="19" id="KW-1185">Reference proteome</keyword>
<dbReference type="STRING" id="32507.ENSNBRP00000010980"/>
<keyword evidence="11" id="KW-0653">Protein transport</keyword>
<keyword evidence="6" id="KW-0597">Phosphoprotein</keyword>
<dbReference type="OMA" id="GKEWNIS"/>
<evidence type="ECO:0000256" key="5">
    <source>
        <dbReference type="ARBA" id="ARBA00022490"/>
    </source>
</evidence>
<dbReference type="InterPro" id="IPR001164">
    <property type="entry name" value="ArfGAP_dom"/>
</dbReference>
<evidence type="ECO:0000259" key="17">
    <source>
        <dbReference type="PROSITE" id="PS50115"/>
    </source>
</evidence>
<keyword evidence="13" id="KW-0472">Membrane</keyword>
<comment type="function">
    <text evidence="14">GTPase-activating protein (GAP) for ADP ribosylation factor 1 (ARF1). Hydrolysis of ARF1-bound GTP may lead to dissociation of coatomer from Golgi-derived membranes to allow fusion with target membranes.</text>
</comment>
<dbReference type="GO" id="GO:0000139">
    <property type="term" value="C:Golgi membrane"/>
    <property type="evidence" value="ECO:0007669"/>
    <property type="project" value="UniProtKB-SubCell"/>
</dbReference>
<dbReference type="AlphaFoldDB" id="A0A3Q4GMZ8"/>
<dbReference type="Pfam" id="PF01412">
    <property type="entry name" value="ArfGap"/>
    <property type="match status" value="1"/>
</dbReference>
<organism evidence="18 19">
    <name type="scientific">Neolamprologus brichardi</name>
    <name type="common">Fairy cichlid</name>
    <name type="synonym">Lamprologus brichardi</name>
    <dbReference type="NCBI Taxonomy" id="32507"/>
    <lineage>
        <taxon>Eukaryota</taxon>
        <taxon>Metazoa</taxon>
        <taxon>Chordata</taxon>
        <taxon>Craniata</taxon>
        <taxon>Vertebrata</taxon>
        <taxon>Euteleostomi</taxon>
        <taxon>Actinopterygii</taxon>
        <taxon>Neopterygii</taxon>
        <taxon>Teleostei</taxon>
        <taxon>Neoteleostei</taxon>
        <taxon>Acanthomorphata</taxon>
        <taxon>Ovalentaria</taxon>
        <taxon>Cichlomorphae</taxon>
        <taxon>Cichliformes</taxon>
        <taxon>Cichlidae</taxon>
        <taxon>African cichlids</taxon>
        <taxon>Pseudocrenilabrinae</taxon>
        <taxon>Lamprologini</taxon>
        <taxon>Neolamprologus</taxon>
    </lineage>
</organism>
<evidence type="ECO:0000313" key="19">
    <source>
        <dbReference type="Proteomes" id="UP000261580"/>
    </source>
</evidence>
<evidence type="ECO:0000256" key="6">
    <source>
        <dbReference type="ARBA" id="ARBA00022553"/>
    </source>
</evidence>
<reference evidence="18" key="1">
    <citation type="submission" date="2025-08" db="UniProtKB">
        <authorList>
            <consortium name="Ensembl"/>
        </authorList>
    </citation>
    <scope>IDENTIFICATION</scope>
</reference>
<evidence type="ECO:0000256" key="2">
    <source>
        <dbReference type="ARBA" id="ARBA00004496"/>
    </source>
</evidence>
<dbReference type="PRINTS" id="PR00405">
    <property type="entry name" value="REVINTRACTNG"/>
</dbReference>